<protein>
    <submittedName>
        <fullName evidence="2">Uncharacterized protein</fullName>
    </submittedName>
</protein>
<dbReference type="AlphaFoldDB" id="A0A1F7GBL5"/>
<name>A0A1F7GBL5_9BACT</name>
<reference evidence="2 3" key="1">
    <citation type="journal article" date="2016" name="Nat. Commun.">
        <title>Thousands of microbial genomes shed light on interconnected biogeochemical processes in an aquifer system.</title>
        <authorList>
            <person name="Anantharaman K."/>
            <person name="Brown C.T."/>
            <person name="Hug L.A."/>
            <person name="Sharon I."/>
            <person name="Castelle C.J."/>
            <person name="Probst A.J."/>
            <person name="Thomas B.C."/>
            <person name="Singh A."/>
            <person name="Wilkins M.J."/>
            <person name="Karaoz U."/>
            <person name="Brodie E.L."/>
            <person name="Williams K.H."/>
            <person name="Hubbard S.S."/>
            <person name="Banfield J.F."/>
        </authorList>
    </citation>
    <scope>NUCLEOTIDE SEQUENCE [LARGE SCALE GENOMIC DNA]</scope>
</reference>
<feature type="transmembrane region" description="Helical" evidence="1">
    <location>
        <begin position="127"/>
        <end position="144"/>
    </location>
</feature>
<evidence type="ECO:0000313" key="2">
    <source>
        <dbReference type="EMBL" id="OGK16175.1"/>
    </source>
</evidence>
<sequence length="180" mass="20583">MTKKIFAINKFLFLYFLLGVLIYVGGEIIHAQLQTKAVEIEFATSEQIFGTRSVIHVELPIDKTQIKNESLSRQPEIVPTPVIAQIYKREYQKAQNLRVAAVSFLIASLILSFSLVWFSIWQSWKRFTISYCFVGIVAYLYFLVQGVALDASSLPVIFLWPIYLRFIISCAGIPLMFSNC</sequence>
<keyword evidence="1" id="KW-0472">Membrane</keyword>
<dbReference type="EMBL" id="MFZF01000020">
    <property type="protein sequence ID" value="OGK16175.1"/>
    <property type="molecule type" value="Genomic_DNA"/>
</dbReference>
<gene>
    <name evidence="2" type="ORF">A2690_01915</name>
</gene>
<dbReference type="Proteomes" id="UP000178372">
    <property type="component" value="Unassembled WGS sequence"/>
</dbReference>
<comment type="caution">
    <text evidence="2">The sequence shown here is derived from an EMBL/GenBank/DDBJ whole genome shotgun (WGS) entry which is preliminary data.</text>
</comment>
<evidence type="ECO:0000256" key="1">
    <source>
        <dbReference type="SAM" id="Phobius"/>
    </source>
</evidence>
<organism evidence="2 3">
    <name type="scientific">Candidatus Roizmanbacteria bacterium RIFCSPHIGHO2_01_FULL_39_12b</name>
    <dbReference type="NCBI Taxonomy" id="1802030"/>
    <lineage>
        <taxon>Bacteria</taxon>
        <taxon>Candidatus Roizmaniibacteriota</taxon>
    </lineage>
</organism>
<keyword evidence="1" id="KW-1133">Transmembrane helix</keyword>
<feature type="transmembrane region" description="Helical" evidence="1">
    <location>
        <begin position="97"/>
        <end position="121"/>
    </location>
</feature>
<keyword evidence="1" id="KW-0812">Transmembrane</keyword>
<proteinExistence type="predicted"/>
<feature type="transmembrane region" description="Helical" evidence="1">
    <location>
        <begin position="6"/>
        <end position="26"/>
    </location>
</feature>
<evidence type="ECO:0000313" key="3">
    <source>
        <dbReference type="Proteomes" id="UP000178372"/>
    </source>
</evidence>
<feature type="transmembrane region" description="Helical" evidence="1">
    <location>
        <begin position="156"/>
        <end position="177"/>
    </location>
</feature>
<accession>A0A1F7GBL5</accession>